<dbReference type="InterPro" id="IPR027417">
    <property type="entry name" value="P-loop_NTPase"/>
</dbReference>
<evidence type="ECO:0000313" key="2">
    <source>
        <dbReference type="Proteomes" id="UP000031972"/>
    </source>
</evidence>
<comment type="caution">
    <text evidence="1">The sequence shown here is derived from an EMBL/GenBank/DDBJ whole genome shotgun (WGS) entry which is preliminary data.</text>
</comment>
<accession>A0A0C2WA96</accession>
<evidence type="ECO:0008006" key="3">
    <source>
        <dbReference type="Google" id="ProtNLM"/>
    </source>
</evidence>
<dbReference type="AlphaFoldDB" id="A0A0C2WA96"/>
<sequence>MKECTASYCYEAFGLSISSEMEIQELPAATMLNTDVFIARKALKFIWENRPINQKYFYIKDDFVMFEIEDTAIFLIENGTHIYVDAFHDSKHDQICLFLLGTCMGSILMQRKILPLHGSAVAIKGKVYAIVGDSGAGKSTLASALLQKGYKLLSDDVIPVTVTEQGIPMVTPAYPQQKLWIESLHQFGMDSARLRPIIQRETKFAVPVTEQFLNEKLPLAGVIELVKTDEDTIDMKPIHNLERFQLLFAHTYRKSFIERLGLVQWHFTLSAKMLNQLSLYQLKRPVQSFTANELADLIITTIQKESVHV</sequence>
<dbReference type="SUPFAM" id="SSF53795">
    <property type="entry name" value="PEP carboxykinase-like"/>
    <property type="match status" value="1"/>
</dbReference>
<organism evidence="1 2">
    <name type="scientific">Jeotgalibacillus campisalis</name>
    <dbReference type="NCBI Taxonomy" id="220754"/>
    <lineage>
        <taxon>Bacteria</taxon>
        <taxon>Bacillati</taxon>
        <taxon>Bacillota</taxon>
        <taxon>Bacilli</taxon>
        <taxon>Bacillales</taxon>
        <taxon>Caryophanaceae</taxon>
        <taxon>Jeotgalibacillus</taxon>
    </lineage>
</organism>
<gene>
    <name evidence="1" type="ORF">KR50_03020</name>
</gene>
<dbReference type="PATRIC" id="fig|220754.4.peg.308"/>
<proteinExistence type="predicted"/>
<evidence type="ECO:0000313" key="1">
    <source>
        <dbReference type="EMBL" id="KIL52973.1"/>
    </source>
</evidence>
<protein>
    <recommendedName>
        <fullName evidence="3">Aldolase</fullName>
    </recommendedName>
</protein>
<dbReference type="Proteomes" id="UP000031972">
    <property type="component" value="Unassembled WGS sequence"/>
</dbReference>
<dbReference type="Gene3D" id="3.40.50.300">
    <property type="entry name" value="P-loop containing nucleotide triphosphate hydrolases"/>
    <property type="match status" value="1"/>
</dbReference>
<dbReference type="EMBL" id="JXRR01000001">
    <property type="protein sequence ID" value="KIL52973.1"/>
    <property type="molecule type" value="Genomic_DNA"/>
</dbReference>
<dbReference type="RefSeq" id="WP_041053892.1">
    <property type="nucleotide sequence ID" value="NZ_JXRR01000001.1"/>
</dbReference>
<keyword evidence="2" id="KW-1185">Reference proteome</keyword>
<name>A0A0C2WA96_9BACL</name>
<dbReference type="OrthoDB" id="5430844at2"/>
<reference evidence="1 2" key="1">
    <citation type="submission" date="2015-01" db="EMBL/GenBank/DDBJ databases">
        <title>Jeotgalibacillus campisalis genome sequencing.</title>
        <authorList>
            <person name="Goh K.M."/>
            <person name="Chan K.-G."/>
            <person name="Yaakop A.S."/>
            <person name="Ee R."/>
            <person name="Gan H.M."/>
            <person name="Chan C.S."/>
        </authorList>
    </citation>
    <scope>NUCLEOTIDE SEQUENCE [LARGE SCALE GENOMIC DNA]</scope>
    <source>
        <strain evidence="1 2">SF-57</strain>
    </source>
</reference>